<comment type="caution">
    <text evidence="1">The sequence shown here is derived from an EMBL/GenBank/DDBJ whole genome shotgun (WGS) entry which is preliminary data.</text>
</comment>
<evidence type="ECO:0000313" key="1">
    <source>
        <dbReference type="EMBL" id="KKN27463.1"/>
    </source>
</evidence>
<protein>
    <submittedName>
        <fullName evidence="1">Uncharacterized protein</fullName>
    </submittedName>
</protein>
<reference evidence="1" key="1">
    <citation type="journal article" date="2015" name="Nature">
        <title>Complex archaea that bridge the gap between prokaryotes and eukaryotes.</title>
        <authorList>
            <person name="Spang A."/>
            <person name="Saw J.H."/>
            <person name="Jorgensen S.L."/>
            <person name="Zaremba-Niedzwiedzka K."/>
            <person name="Martijn J."/>
            <person name="Lind A.E."/>
            <person name="van Eijk R."/>
            <person name="Schleper C."/>
            <person name="Guy L."/>
            <person name="Ettema T.J."/>
        </authorList>
    </citation>
    <scope>NUCLEOTIDE SEQUENCE</scope>
</reference>
<dbReference type="EMBL" id="LAZR01002635">
    <property type="protein sequence ID" value="KKN27463.1"/>
    <property type="molecule type" value="Genomic_DNA"/>
</dbReference>
<gene>
    <name evidence="1" type="ORF">LCGC14_0864350</name>
</gene>
<proteinExistence type="predicted"/>
<dbReference type="AlphaFoldDB" id="A0A0F9SDJ5"/>
<name>A0A0F9SDJ5_9ZZZZ</name>
<sequence length="205" mass="24036">MTNKIELSSSKIKFEDLLSLVDRAIDTGIDIQIRRRIFSQNNTTMKFLKWVEKHKIISLFPIEIEAPPKKVSIRSRKRKVEISLQLVSLNVHMKEISRKFNVKIATAQSYFKDLENYTVDYLHILRLVLKMKEINSETNIADFPSFPIRINIKSLREELPKDEFEQLISISEHNKYLKRITGQKLGTTDLSILLPEKLKQKKIVN</sequence>
<accession>A0A0F9SDJ5</accession>
<organism evidence="1">
    <name type="scientific">marine sediment metagenome</name>
    <dbReference type="NCBI Taxonomy" id="412755"/>
    <lineage>
        <taxon>unclassified sequences</taxon>
        <taxon>metagenomes</taxon>
        <taxon>ecological metagenomes</taxon>
    </lineage>
</organism>